<name>A0A6I6JXS3_9BACT</name>
<gene>
    <name evidence="2" type="ORF">GM418_15395</name>
</gene>
<keyword evidence="3" id="KW-1185">Reference proteome</keyword>
<reference evidence="2 3" key="1">
    <citation type="submission" date="2019-11" db="EMBL/GenBank/DDBJ databases">
        <authorList>
            <person name="Zheng R.K."/>
            <person name="Sun C.M."/>
        </authorList>
    </citation>
    <scope>NUCLEOTIDE SEQUENCE [LARGE SCALE GENOMIC DNA]</scope>
    <source>
        <strain evidence="2 3">WC007</strain>
    </source>
</reference>
<evidence type="ECO:0000256" key="1">
    <source>
        <dbReference type="SAM" id="Phobius"/>
    </source>
</evidence>
<dbReference type="EMBL" id="CP046401">
    <property type="protein sequence ID" value="QGY45007.1"/>
    <property type="molecule type" value="Genomic_DNA"/>
</dbReference>
<dbReference type="RefSeq" id="WP_158867859.1">
    <property type="nucleotide sequence ID" value="NZ_CP046401.1"/>
</dbReference>
<proteinExistence type="predicted"/>
<dbReference type="KEGG" id="mcos:GM418_15395"/>
<accession>A0A6I6JXS3</accession>
<keyword evidence="1" id="KW-0812">Transmembrane</keyword>
<evidence type="ECO:0000313" key="2">
    <source>
        <dbReference type="EMBL" id="QGY45007.1"/>
    </source>
</evidence>
<dbReference type="AlphaFoldDB" id="A0A6I6JXS3"/>
<dbReference type="Pfam" id="PF10825">
    <property type="entry name" value="DUF2752"/>
    <property type="match status" value="1"/>
</dbReference>
<evidence type="ECO:0000313" key="3">
    <source>
        <dbReference type="Proteomes" id="UP000428260"/>
    </source>
</evidence>
<dbReference type="InterPro" id="IPR021215">
    <property type="entry name" value="DUF2752"/>
</dbReference>
<keyword evidence="1" id="KW-0472">Membrane</keyword>
<sequence>MRIFLRTGLLILFSGLAVLFFVLDPIENALFPRCVFHSLTGYYCPGCGSQRAIHSLLHLDFASVVRNNVLFLPAVLLLIYHYSHPILNKSLNWKLPNIFYLKQTPWIILIVIVLFWVLRNIPNIPFSVLAPN</sequence>
<feature type="transmembrane region" description="Helical" evidence="1">
    <location>
        <begin position="69"/>
        <end position="87"/>
    </location>
</feature>
<feature type="transmembrane region" description="Helical" evidence="1">
    <location>
        <begin position="99"/>
        <end position="118"/>
    </location>
</feature>
<keyword evidence="1" id="KW-1133">Transmembrane helix</keyword>
<protein>
    <submittedName>
        <fullName evidence="2">DUF2752 domain-containing protein</fullName>
    </submittedName>
</protein>
<organism evidence="2 3">
    <name type="scientific">Maribellus comscasis</name>
    <dbReference type="NCBI Taxonomy" id="2681766"/>
    <lineage>
        <taxon>Bacteria</taxon>
        <taxon>Pseudomonadati</taxon>
        <taxon>Bacteroidota</taxon>
        <taxon>Bacteroidia</taxon>
        <taxon>Marinilabiliales</taxon>
        <taxon>Prolixibacteraceae</taxon>
        <taxon>Maribellus</taxon>
    </lineage>
</organism>
<dbReference type="Proteomes" id="UP000428260">
    <property type="component" value="Chromosome"/>
</dbReference>